<name>A0A0R3WNY3_HYDTA</name>
<dbReference type="AlphaFoldDB" id="A0A0R3WNY3"/>
<dbReference type="WBParaSite" id="TTAC_0000247101-mRNA-1">
    <property type="protein sequence ID" value="TTAC_0000247101-mRNA-1"/>
    <property type="gene ID" value="TTAC_0000247101"/>
</dbReference>
<accession>A0A0R3WNY3</accession>
<keyword evidence="2" id="KW-1185">Reference proteome</keyword>
<organism evidence="3">
    <name type="scientific">Hydatigena taeniaeformis</name>
    <name type="common">Feline tapeworm</name>
    <name type="synonym">Taenia taeniaeformis</name>
    <dbReference type="NCBI Taxonomy" id="6205"/>
    <lineage>
        <taxon>Eukaryota</taxon>
        <taxon>Metazoa</taxon>
        <taxon>Spiralia</taxon>
        <taxon>Lophotrochozoa</taxon>
        <taxon>Platyhelminthes</taxon>
        <taxon>Cestoda</taxon>
        <taxon>Eucestoda</taxon>
        <taxon>Cyclophyllidea</taxon>
        <taxon>Taeniidae</taxon>
        <taxon>Hydatigera</taxon>
    </lineage>
</organism>
<dbReference type="EMBL" id="UYWX01001105">
    <property type="protein sequence ID" value="VDM20098.1"/>
    <property type="molecule type" value="Genomic_DNA"/>
</dbReference>
<evidence type="ECO:0000313" key="1">
    <source>
        <dbReference type="EMBL" id="VDM20098.1"/>
    </source>
</evidence>
<proteinExistence type="predicted"/>
<evidence type="ECO:0000313" key="3">
    <source>
        <dbReference type="WBParaSite" id="TTAC_0000247101-mRNA-1"/>
    </source>
</evidence>
<gene>
    <name evidence="1" type="ORF">TTAC_LOCUS2458</name>
</gene>
<evidence type="ECO:0000313" key="2">
    <source>
        <dbReference type="Proteomes" id="UP000274429"/>
    </source>
</evidence>
<protein>
    <submittedName>
        <fullName evidence="3">Cytoplasmic dynein 2 heavy chain 1</fullName>
    </submittedName>
</protein>
<dbReference type="Proteomes" id="UP000274429">
    <property type="component" value="Unassembled WGS sequence"/>
</dbReference>
<sequence>MGLAIDIPDVNGNTVGVETFDLSTRISDFSVTSALTKNSYMIANENSEAEINKAWNKLKMSALAAQHHVNSAAEYHKDKLGEIKVNLAKLDRLCIISKSISPLERVFQSPESVEEFEGVILCDFSDELNKICLRRGQPVKVLQTGQSTLSASTAAKDEPPPLKSYWIIQSTTQANPIKIPFVYVGLGKADPDSLNRALCITEEFLDSWSDKIDKWLATGVLHFTSLLDEMERNKNLCIEDSDKALRLLAELELSFPQKEGAITNNQLRAKIALIRAKLRNQEKCTTLFSFQYND</sequence>
<reference evidence="3" key="1">
    <citation type="submission" date="2017-02" db="UniProtKB">
        <authorList>
            <consortium name="WormBaseParasite"/>
        </authorList>
    </citation>
    <scope>IDENTIFICATION</scope>
</reference>
<reference evidence="1 2" key="2">
    <citation type="submission" date="2018-11" db="EMBL/GenBank/DDBJ databases">
        <authorList>
            <consortium name="Pathogen Informatics"/>
        </authorList>
    </citation>
    <scope>NUCLEOTIDE SEQUENCE [LARGE SCALE GENOMIC DNA]</scope>
</reference>